<protein>
    <submittedName>
        <fullName evidence="5">DUF1775 domain-containing protein</fullName>
    </submittedName>
</protein>
<feature type="chain" id="PRO_5025600230" evidence="3">
    <location>
        <begin position="35"/>
        <end position="241"/>
    </location>
</feature>
<dbReference type="RefSeq" id="WP_164311927.1">
    <property type="nucleotide sequence ID" value="NZ_JAAGLU010000001.1"/>
</dbReference>
<keyword evidence="2" id="KW-0472">Membrane</keyword>
<keyword evidence="2" id="KW-1133">Transmembrane helix</keyword>
<feature type="region of interest" description="Disordered" evidence="1">
    <location>
        <begin position="165"/>
        <end position="208"/>
    </location>
</feature>
<keyword evidence="2" id="KW-0812">Transmembrane</keyword>
<feature type="transmembrane region" description="Helical" evidence="2">
    <location>
        <begin position="213"/>
        <end position="233"/>
    </location>
</feature>
<feature type="compositionally biased region" description="Low complexity" evidence="1">
    <location>
        <begin position="165"/>
        <end position="202"/>
    </location>
</feature>
<dbReference type="EMBL" id="JAAGLU010000001">
    <property type="protein sequence ID" value="NEC84480.1"/>
    <property type="molecule type" value="Genomic_DNA"/>
</dbReference>
<keyword evidence="3" id="KW-0732">Signal</keyword>
<evidence type="ECO:0000256" key="1">
    <source>
        <dbReference type="SAM" id="MobiDB-lite"/>
    </source>
</evidence>
<dbReference type="InterPro" id="IPR012533">
    <property type="entry name" value="YcnI-copper_dom"/>
</dbReference>
<name>A0A6B3BFC3_9ACTN</name>
<dbReference type="Gene3D" id="2.60.40.2230">
    <property type="entry name" value="Uncharacterised protein YcnI-like PF07987, DUF1775"/>
    <property type="match status" value="1"/>
</dbReference>
<comment type="caution">
    <text evidence="5">The sequence shown here is derived from an EMBL/GenBank/DDBJ whole genome shotgun (WGS) entry which is preliminary data.</text>
</comment>
<proteinExistence type="predicted"/>
<evidence type="ECO:0000259" key="4">
    <source>
        <dbReference type="Pfam" id="PF07987"/>
    </source>
</evidence>
<sequence length="241" mass="24570">MFTAPAQHGTARRLTLLAAAAGTLVLLTAGPAAAHVEVESDKAQALAENVEISFDAEAESDTAGIAAVRVILPKGIAPGDVTYGEGPKGWKFTTADDGYTIKGPALKAGVNAEYSVVVRQLPDVKELAFKSLQTYSDGKIDRWIELDESSEQPAPVLKLKAAAPGAKLVSPSPTETATESPSASPTASPSVSPTPTAEATEATSDDDGGMSTGAWIGIGAAVVVVAGAAVYLVRRRGAGQE</sequence>
<dbReference type="InterPro" id="IPR038507">
    <property type="entry name" value="YcnI-like_sf"/>
</dbReference>
<reference evidence="5" key="1">
    <citation type="submission" date="2020-01" db="EMBL/GenBank/DDBJ databases">
        <title>Insect and environment-associated Actinomycetes.</title>
        <authorList>
            <person name="Currrie C."/>
            <person name="Chevrette M."/>
            <person name="Carlson C."/>
            <person name="Stubbendieck R."/>
            <person name="Wendt-Pienkowski E."/>
        </authorList>
    </citation>
    <scope>NUCLEOTIDE SEQUENCE</scope>
    <source>
        <strain evidence="5">SID12501</strain>
    </source>
</reference>
<dbReference type="Pfam" id="PF07987">
    <property type="entry name" value="DUF1775"/>
    <property type="match status" value="1"/>
</dbReference>
<feature type="signal peptide" evidence="3">
    <location>
        <begin position="1"/>
        <end position="34"/>
    </location>
</feature>
<gene>
    <name evidence="5" type="ORF">G3I71_01050</name>
</gene>
<evidence type="ECO:0000256" key="2">
    <source>
        <dbReference type="SAM" id="Phobius"/>
    </source>
</evidence>
<evidence type="ECO:0000313" key="5">
    <source>
        <dbReference type="EMBL" id="NEC84480.1"/>
    </source>
</evidence>
<feature type="domain" description="YncI copper-binding" evidence="4">
    <location>
        <begin position="102"/>
        <end position="159"/>
    </location>
</feature>
<evidence type="ECO:0000256" key="3">
    <source>
        <dbReference type="SAM" id="SignalP"/>
    </source>
</evidence>
<dbReference type="AlphaFoldDB" id="A0A6B3BFC3"/>
<accession>A0A6B3BFC3</accession>
<organism evidence="5">
    <name type="scientific">Streptomyces sp. SID12501</name>
    <dbReference type="NCBI Taxonomy" id="2706042"/>
    <lineage>
        <taxon>Bacteria</taxon>
        <taxon>Bacillati</taxon>
        <taxon>Actinomycetota</taxon>
        <taxon>Actinomycetes</taxon>
        <taxon>Kitasatosporales</taxon>
        <taxon>Streptomycetaceae</taxon>
        <taxon>Streptomyces</taxon>
    </lineage>
</organism>